<accession>A0A9X8UHR4</accession>
<dbReference type="Pfam" id="PF13416">
    <property type="entry name" value="SBP_bac_8"/>
    <property type="match status" value="1"/>
</dbReference>
<keyword evidence="7" id="KW-1185">Reference proteome</keyword>
<reference evidence="6 7" key="1">
    <citation type="submission" date="2019-03" db="EMBL/GenBank/DDBJ databases">
        <title>Genomic Encyclopedia of Type Strains, Phase IV (KMG-IV): sequencing the most valuable type-strain genomes for metagenomic binning, comparative biology and taxonomic classification.</title>
        <authorList>
            <person name="Goeker M."/>
        </authorList>
    </citation>
    <scope>NUCLEOTIDE SEQUENCE [LARGE SCALE GENOMIC DNA]</scope>
    <source>
        <strain evidence="6 7">DSM 100433</strain>
    </source>
</reference>
<dbReference type="RefSeq" id="WP_132085054.1">
    <property type="nucleotide sequence ID" value="NZ_SLUK01000011.1"/>
</dbReference>
<evidence type="ECO:0000313" key="6">
    <source>
        <dbReference type="EMBL" id="TCL42310.1"/>
    </source>
</evidence>
<organism evidence="6 7">
    <name type="scientific">Harryflintia acetispora</name>
    <dbReference type="NCBI Taxonomy" id="1849041"/>
    <lineage>
        <taxon>Bacteria</taxon>
        <taxon>Bacillati</taxon>
        <taxon>Bacillota</taxon>
        <taxon>Clostridia</taxon>
        <taxon>Eubacteriales</taxon>
        <taxon>Oscillospiraceae</taxon>
        <taxon>Harryflintia</taxon>
    </lineage>
</organism>
<evidence type="ECO:0000256" key="1">
    <source>
        <dbReference type="ARBA" id="ARBA00008520"/>
    </source>
</evidence>
<name>A0A9X8UHR4_9FIRM</name>
<dbReference type="EMBL" id="SLUK01000011">
    <property type="protein sequence ID" value="TCL42310.1"/>
    <property type="molecule type" value="Genomic_DNA"/>
</dbReference>
<protein>
    <submittedName>
        <fullName evidence="6">Carbohydrate ABC transporter substrate-binding protein (CUT1 family)</fullName>
    </submittedName>
</protein>
<proteinExistence type="inferred from homology"/>
<dbReference type="PANTHER" id="PTHR43649">
    <property type="entry name" value="ARABINOSE-BINDING PROTEIN-RELATED"/>
    <property type="match status" value="1"/>
</dbReference>
<dbReference type="Proteomes" id="UP000294682">
    <property type="component" value="Unassembled WGS sequence"/>
</dbReference>
<evidence type="ECO:0000256" key="3">
    <source>
        <dbReference type="ARBA" id="ARBA00022729"/>
    </source>
</evidence>
<evidence type="ECO:0000256" key="2">
    <source>
        <dbReference type="ARBA" id="ARBA00022448"/>
    </source>
</evidence>
<feature type="signal peptide" evidence="5">
    <location>
        <begin position="1"/>
        <end position="21"/>
    </location>
</feature>
<dbReference type="InterPro" id="IPR006059">
    <property type="entry name" value="SBP"/>
</dbReference>
<keyword evidence="3 5" id="KW-0732">Signal</keyword>
<dbReference type="InterPro" id="IPR050490">
    <property type="entry name" value="Bact_solute-bd_prot1"/>
</dbReference>
<dbReference type="Gene3D" id="3.40.190.10">
    <property type="entry name" value="Periplasmic binding protein-like II"/>
    <property type="match status" value="2"/>
</dbReference>
<feature type="chain" id="PRO_5040933021" evidence="5">
    <location>
        <begin position="22"/>
        <end position="519"/>
    </location>
</feature>
<comment type="similarity">
    <text evidence="1">Belongs to the bacterial solute-binding protein 1 family.</text>
</comment>
<dbReference type="PANTHER" id="PTHR43649:SF34">
    <property type="entry name" value="ABC TRANSPORTER PERIPLASMIC-BINDING PROTEIN YCJN-RELATED"/>
    <property type="match status" value="1"/>
</dbReference>
<comment type="caution">
    <text evidence="6">The sequence shown here is derived from an EMBL/GenBank/DDBJ whole genome shotgun (WGS) entry which is preliminary data.</text>
</comment>
<dbReference type="PROSITE" id="PS51257">
    <property type="entry name" value="PROKAR_LIPOPROTEIN"/>
    <property type="match status" value="1"/>
</dbReference>
<evidence type="ECO:0000256" key="4">
    <source>
        <dbReference type="SAM" id="MobiDB-lite"/>
    </source>
</evidence>
<evidence type="ECO:0000256" key="5">
    <source>
        <dbReference type="SAM" id="SignalP"/>
    </source>
</evidence>
<dbReference type="AlphaFoldDB" id="A0A9X8UHR4"/>
<feature type="region of interest" description="Disordered" evidence="4">
    <location>
        <begin position="25"/>
        <end position="49"/>
    </location>
</feature>
<sequence length="519" mass="58043">MKTIKTRLPALLLSLSLLAGCAGSSSKSQTEGSQSQEIPTSGVQSTQEEKGGVELNIMTTVGPSVVAAIAKNAQLYEEQTGNRVTISEIPQEDMFSKLAQAAATKSTDFDMFLAPSSWKASLSELGYVQVLDDYIERDKDDPDFDWNDVPHGMKIRNMWNGENYCITVDGDVLIMIYRRDVFEDEQWKQAFRQETDKELRVPQTMDELIEVCQFFKGKDWAGDGKPEEHFPFLTAVTKGGHSNYYANAFFADYAVCPTDADHPQGAMYFDTDMNVIINNPGYVKGLETMKYMVDNFMKPGLDTARGDVISQIVNGTSLISFDWDDTATSAYEEGSVVEGKLGYALVPGVQEWYDWKSGEWKKSDEIKFTPYQAYGGWALYITTTSEHKDEAWGFIKLIAGKKESSLDIYNPLSYFTPWRNSHAEDISRCSEFGWNPDDAQRRVDVNIQAQNHPNAVPELSLPGVERIQEIVDLRASEALSGQSTVQQALDLAAQDIQSVVDEYGRDNMMASYKAFLGIS</sequence>
<keyword evidence="2" id="KW-0813">Transport</keyword>
<feature type="compositionally biased region" description="Low complexity" evidence="4">
    <location>
        <begin position="25"/>
        <end position="37"/>
    </location>
</feature>
<gene>
    <name evidence="6" type="ORF">EDD78_11176</name>
</gene>
<dbReference type="SUPFAM" id="SSF53850">
    <property type="entry name" value="Periplasmic binding protein-like II"/>
    <property type="match status" value="1"/>
</dbReference>
<evidence type="ECO:0000313" key="7">
    <source>
        <dbReference type="Proteomes" id="UP000294682"/>
    </source>
</evidence>